<dbReference type="OrthoDB" id="10478232at2759"/>
<keyword evidence="3" id="KW-1185">Reference proteome</keyword>
<gene>
    <name evidence="2" type="ORF">PGT21_007796</name>
</gene>
<accession>A0A5B0QW84</accession>
<organism evidence="2 3">
    <name type="scientific">Puccinia graminis f. sp. tritici</name>
    <dbReference type="NCBI Taxonomy" id="56615"/>
    <lineage>
        <taxon>Eukaryota</taxon>
        <taxon>Fungi</taxon>
        <taxon>Dikarya</taxon>
        <taxon>Basidiomycota</taxon>
        <taxon>Pucciniomycotina</taxon>
        <taxon>Pucciniomycetes</taxon>
        <taxon>Pucciniales</taxon>
        <taxon>Pucciniaceae</taxon>
        <taxon>Puccinia</taxon>
    </lineage>
</organism>
<feature type="compositionally biased region" description="Basic and acidic residues" evidence="1">
    <location>
        <begin position="1"/>
        <end position="10"/>
    </location>
</feature>
<comment type="caution">
    <text evidence="2">The sequence shown here is derived from an EMBL/GenBank/DDBJ whole genome shotgun (WGS) entry which is preliminary data.</text>
</comment>
<evidence type="ECO:0000256" key="1">
    <source>
        <dbReference type="SAM" id="MobiDB-lite"/>
    </source>
</evidence>
<protein>
    <submittedName>
        <fullName evidence="2">Uncharacterized protein</fullName>
    </submittedName>
</protein>
<feature type="region of interest" description="Disordered" evidence="1">
    <location>
        <begin position="1"/>
        <end position="26"/>
    </location>
</feature>
<reference evidence="2 3" key="1">
    <citation type="submission" date="2019-05" db="EMBL/GenBank/DDBJ databases">
        <title>Emergence of the Ug99 lineage of the wheat stem rust pathogen through somatic hybridization.</title>
        <authorList>
            <person name="Li F."/>
            <person name="Upadhyaya N.M."/>
            <person name="Sperschneider J."/>
            <person name="Matny O."/>
            <person name="Nguyen-Phuc H."/>
            <person name="Mago R."/>
            <person name="Raley C."/>
            <person name="Miller M.E."/>
            <person name="Silverstein K.A.T."/>
            <person name="Henningsen E."/>
            <person name="Hirsch C.D."/>
            <person name="Visser B."/>
            <person name="Pretorius Z.A."/>
            <person name="Steffenson B.J."/>
            <person name="Schwessinger B."/>
            <person name="Dodds P.N."/>
            <person name="Figueroa M."/>
        </authorList>
    </citation>
    <scope>NUCLEOTIDE SEQUENCE [LARGE SCALE GENOMIC DNA]</scope>
    <source>
        <strain evidence="2">21-0</strain>
    </source>
</reference>
<dbReference type="AlphaFoldDB" id="A0A5B0QW84"/>
<sequence>MSPKRDKYEIRFPPITPSQKPPKRVDPQELRREIKIRGFSTRLTERVELRRTITLHMRGNRRHGRQNCTTVRAVLKLSLTPTGKQRRKTRPFSLCDNLGGAALGLSTKAWSGWGYLFDVARFQATIQDQADEDEDSISTTFAL</sequence>
<evidence type="ECO:0000313" key="2">
    <source>
        <dbReference type="EMBL" id="KAA1117449.1"/>
    </source>
</evidence>
<name>A0A5B0QW84_PUCGR</name>
<evidence type="ECO:0000313" key="3">
    <source>
        <dbReference type="Proteomes" id="UP000324748"/>
    </source>
</evidence>
<proteinExistence type="predicted"/>
<dbReference type="Proteomes" id="UP000324748">
    <property type="component" value="Unassembled WGS sequence"/>
</dbReference>
<dbReference type="EMBL" id="VSWC01000002">
    <property type="protein sequence ID" value="KAA1117449.1"/>
    <property type="molecule type" value="Genomic_DNA"/>
</dbReference>